<dbReference type="FunFam" id="3.40.50.720:FF:000084">
    <property type="entry name" value="Short-chain dehydrogenase reductase"/>
    <property type="match status" value="1"/>
</dbReference>
<evidence type="ECO:0000313" key="2">
    <source>
        <dbReference type="EMBL" id="HHF98706.1"/>
    </source>
</evidence>
<dbReference type="AlphaFoldDB" id="A0A7V5I0A0"/>
<protein>
    <submittedName>
        <fullName evidence="2">3-ketoacyl-ACP reductase</fullName>
    </submittedName>
</protein>
<comment type="caution">
    <text evidence="2">The sequence shown here is derived from an EMBL/GenBank/DDBJ whole genome shotgun (WGS) entry which is preliminary data.</text>
</comment>
<dbReference type="PRINTS" id="PR00080">
    <property type="entry name" value="SDRFAMILY"/>
</dbReference>
<dbReference type="PRINTS" id="PR00081">
    <property type="entry name" value="GDHRDH"/>
</dbReference>
<dbReference type="NCBIfam" id="NF009386">
    <property type="entry name" value="PRK12745.1"/>
    <property type="match status" value="1"/>
</dbReference>
<organism evidence="2">
    <name type="scientific">Aerophobetes bacterium</name>
    <dbReference type="NCBI Taxonomy" id="2030807"/>
    <lineage>
        <taxon>Bacteria</taxon>
        <taxon>Candidatus Aerophobota</taxon>
    </lineage>
</organism>
<dbReference type="PROSITE" id="PS00061">
    <property type="entry name" value="ADH_SHORT"/>
    <property type="match status" value="1"/>
</dbReference>
<reference evidence="2" key="1">
    <citation type="journal article" date="2020" name="mSystems">
        <title>Genome- and Community-Level Interaction Insights into Carbon Utilization and Element Cycling Functions of Hydrothermarchaeota in Hydrothermal Sediment.</title>
        <authorList>
            <person name="Zhou Z."/>
            <person name="Liu Y."/>
            <person name="Xu W."/>
            <person name="Pan J."/>
            <person name="Luo Z.H."/>
            <person name="Li M."/>
        </authorList>
    </citation>
    <scope>NUCLEOTIDE SEQUENCE [LARGE SCALE GENOMIC DNA]</scope>
    <source>
        <strain evidence="2">HyVt-92</strain>
    </source>
</reference>
<comment type="similarity">
    <text evidence="1">Belongs to the short-chain dehydrogenases/reductases (SDR) family.</text>
</comment>
<proteinExistence type="inferred from homology"/>
<dbReference type="SUPFAM" id="SSF51735">
    <property type="entry name" value="NAD(P)-binding Rossmann-fold domains"/>
    <property type="match status" value="1"/>
</dbReference>
<dbReference type="PANTHER" id="PTHR42760">
    <property type="entry name" value="SHORT-CHAIN DEHYDROGENASES/REDUCTASES FAMILY MEMBER"/>
    <property type="match status" value="1"/>
</dbReference>
<dbReference type="InterPro" id="IPR036291">
    <property type="entry name" value="NAD(P)-bd_dom_sf"/>
</dbReference>
<sequence length="262" mass="29478">MKRDSYQRKCALVTGSTRGIGQAIAMELAKEGINIAVNGRGTLDTATQTLDMCRKEGVDAHYFQADISDTASRENLVREIKERFGRIDILVNNAGVAPIERKDILETTERSFDRVIAINLKGAFFLTQIVAKWMIEQKEKFPDREFVIVNISSVSSYAVSINRPEYCISKAGISMMTKLFAIKLATWDIKVYEVRPGIILTDMTQPVKEKYDKMLKEGIFPIKRWGTPEDVGKAVVALVKGFYPYSTGDIINVDGGFHIRRL</sequence>
<evidence type="ECO:0000256" key="1">
    <source>
        <dbReference type="ARBA" id="ARBA00006484"/>
    </source>
</evidence>
<dbReference type="InterPro" id="IPR020904">
    <property type="entry name" value="Sc_DH/Rdtase_CS"/>
</dbReference>
<dbReference type="EMBL" id="DRTT01000121">
    <property type="protein sequence ID" value="HHF98706.1"/>
    <property type="molecule type" value="Genomic_DNA"/>
</dbReference>
<dbReference type="GO" id="GO:0016616">
    <property type="term" value="F:oxidoreductase activity, acting on the CH-OH group of donors, NAD or NADP as acceptor"/>
    <property type="evidence" value="ECO:0007669"/>
    <property type="project" value="TreeGrafter"/>
</dbReference>
<dbReference type="Gene3D" id="3.40.50.720">
    <property type="entry name" value="NAD(P)-binding Rossmann-like Domain"/>
    <property type="match status" value="1"/>
</dbReference>
<name>A0A7V5I0A0_UNCAE</name>
<accession>A0A7V5I0A0</accession>
<dbReference type="Proteomes" id="UP000886070">
    <property type="component" value="Unassembled WGS sequence"/>
</dbReference>
<gene>
    <name evidence="2" type="ORF">ENL39_04385</name>
</gene>
<dbReference type="InterPro" id="IPR002347">
    <property type="entry name" value="SDR_fam"/>
</dbReference>
<dbReference type="Pfam" id="PF13561">
    <property type="entry name" value="adh_short_C2"/>
    <property type="match status" value="1"/>
</dbReference>